<dbReference type="EMBL" id="BSYR01000026">
    <property type="protein sequence ID" value="GMI95039.1"/>
    <property type="molecule type" value="Genomic_DNA"/>
</dbReference>
<dbReference type="Gene3D" id="1.20.140.10">
    <property type="entry name" value="Butyryl-CoA Dehydrogenase, subunit A, domain 3"/>
    <property type="match status" value="1"/>
</dbReference>
<evidence type="ECO:0000256" key="1">
    <source>
        <dbReference type="ARBA" id="ARBA00022630"/>
    </source>
</evidence>
<dbReference type="EMBL" id="BSYR01000026">
    <property type="protein sequence ID" value="GMI95037.1"/>
    <property type="molecule type" value="Genomic_DNA"/>
</dbReference>
<organism evidence="3 9">
    <name type="scientific">Hibiscus trionum</name>
    <name type="common">Flower of an hour</name>
    <dbReference type="NCBI Taxonomy" id="183268"/>
    <lineage>
        <taxon>Eukaryota</taxon>
        <taxon>Viridiplantae</taxon>
        <taxon>Streptophyta</taxon>
        <taxon>Embryophyta</taxon>
        <taxon>Tracheophyta</taxon>
        <taxon>Spermatophyta</taxon>
        <taxon>Magnoliopsida</taxon>
        <taxon>eudicotyledons</taxon>
        <taxon>Gunneridae</taxon>
        <taxon>Pentapetalae</taxon>
        <taxon>rosids</taxon>
        <taxon>malvids</taxon>
        <taxon>Malvales</taxon>
        <taxon>Malvaceae</taxon>
        <taxon>Malvoideae</taxon>
        <taxon>Hibiscus</taxon>
    </lineage>
</organism>
<evidence type="ECO:0000313" key="6">
    <source>
        <dbReference type="EMBL" id="GMI95038.1"/>
    </source>
</evidence>
<dbReference type="AlphaFoldDB" id="A0A9W7IFC1"/>
<evidence type="ECO:0000313" key="5">
    <source>
        <dbReference type="EMBL" id="GMI95037.1"/>
    </source>
</evidence>
<dbReference type="GO" id="GO:0003995">
    <property type="term" value="F:acyl-CoA dehydrogenase activity"/>
    <property type="evidence" value="ECO:0007669"/>
    <property type="project" value="InterPro"/>
</dbReference>
<proteinExistence type="predicted"/>
<reference evidence="3" key="1">
    <citation type="submission" date="2023-05" db="EMBL/GenBank/DDBJ databases">
        <title>Genome and transcriptome analyses reveal genes involved in the formation of fine ridges on petal epidermal cells in Hibiscus trionum.</title>
        <authorList>
            <person name="Koshimizu S."/>
            <person name="Masuda S."/>
            <person name="Ishii T."/>
            <person name="Shirasu K."/>
            <person name="Hoshino A."/>
            <person name="Arita M."/>
        </authorList>
    </citation>
    <scope>NUCLEOTIDE SEQUENCE</scope>
    <source>
        <strain evidence="3">Hamamatsu line</strain>
    </source>
</reference>
<keyword evidence="9" id="KW-1185">Reference proteome</keyword>
<sequence length="80" mass="8783">MLCNIQAMTLVGWRLCKLYDKGTMTLGHASLGKLWITLKARETVALGWELLGSNGILADFLVTKVCTLCSRNSNTLVLVI</sequence>
<dbReference type="OrthoDB" id="435240at2759"/>
<dbReference type="EMBL" id="BSYR01000026">
    <property type="protein sequence ID" value="GMI95038.1"/>
    <property type="molecule type" value="Genomic_DNA"/>
</dbReference>
<dbReference type="InterPro" id="IPR009075">
    <property type="entry name" value="AcylCo_DH/oxidase_C"/>
</dbReference>
<dbReference type="Pfam" id="PF00441">
    <property type="entry name" value="Acyl-CoA_dh_1"/>
    <property type="match status" value="1"/>
</dbReference>
<dbReference type="InterPro" id="IPR045008">
    <property type="entry name" value="ACX4-like"/>
</dbReference>
<dbReference type="EMBL" id="BSYR01000026">
    <property type="protein sequence ID" value="GMI95036.1"/>
    <property type="molecule type" value="Genomic_DNA"/>
</dbReference>
<dbReference type="InterPro" id="IPR036250">
    <property type="entry name" value="AcylCo_DH-like_C"/>
</dbReference>
<evidence type="ECO:0000313" key="3">
    <source>
        <dbReference type="EMBL" id="GMI95034.1"/>
    </source>
</evidence>
<accession>A0A9W7IFC1</accession>
<dbReference type="EMBL" id="BSYR01000026">
    <property type="protein sequence ID" value="GMI95034.1"/>
    <property type="molecule type" value="Genomic_DNA"/>
</dbReference>
<evidence type="ECO:0000313" key="4">
    <source>
        <dbReference type="EMBL" id="GMI95036.1"/>
    </source>
</evidence>
<dbReference type="Proteomes" id="UP001165190">
    <property type="component" value="Unassembled WGS sequence"/>
</dbReference>
<keyword evidence="1" id="KW-0285">Flavoprotein</keyword>
<evidence type="ECO:0000313" key="8">
    <source>
        <dbReference type="EMBL" id="GMI95040.1"/>
    </source>
</evidence>
<name>A0A9W7IFC1_HIBTR</name>
<dbReference type="SUPFAM" id="SSF47203">
    <property type="entry name" value="Acyl-CoA dehydrogenase C-terminal domain-like"/>
    <property type="match status" value="1"/>
</dbReference>
<comment type="caution">
    <text evidence="3">The sequence shown here is derived from an EMBL/GenBank/DDBJ whole genome shotgun (WGS) entry which is preliminary data.</text>
</comment>
<dbReference type="PANTHER" id="PTHR43188:SF1">
    <property type="entry name" value="ACYL-COA DEHYDROGENASE"/>
    <property type="match status" value="1"/>
</dbReference>
<dbReference type="EMBL" id="BSYR01000026">
    <property type="protein sequence ID" value="GMI95040.1"/>
    <property type="molecule type" value="Genomic_DNA"/>
</dbReference>
<feature type="domain" description="Acyl-CoA dehydrogenase/oxidase C-terminal" evidence="2">
    <location>
        <begin position="1"/>
        <end position="62"/>
    </location>
</feature>
<evidence type="ECO:0000259" key="2">
    <source>
        <dbReference type="Pfam" id="PF00441"/>
    </source>
</evidence>
<evidence type="ECO:0000313" key="7">
    <source>
        <dbReference type="EMBL" id="GMI95039.1"/>
    </source>
</evidence>
<dbReference type="GO" id="GO:0006635">
    <property type="term" value="P:fatty acid beta-oxidation"/>
    <property type="evidence" value="ECO:0007669"/>
    <property type="project" value="InterPro"/>
</dbReference>
<evidence type="ECO:0000313" key="9">
    <source>
        <dbReference type="Proteomes" id="UP001165190"/>
    </source>
</evidence>
<protein>
    <submittedName>
        <fullName evidence="3">Acyl-CoA oxidase 4</fullName>
    </submittedName>
</protein>
<gene>
    <name evidence="3" type="ORF">HRI_003172700</name>
    <name evidence="4" type="ORF">HRI_003172900</name>
    <name evidence="5" type="ORF">HRI_003173000</name>
    <name evidence="6" type="ORF">HRI_003173100</name>
    <name evidence="7" type="ORF">HRI_003173200</name>
    <name evidence="8" type="ORF">HRI_003173300</name>
</gene>
<dbReference type="GO" id="GO:0005777">
    <property type="term" value="C:peroxisome"/>
    <property type="evidence" value="ECO:0007669"/>
    <property type="project" value="TreeGrafter"/>
</dbReference>
<dbReference type="PANTHER" id="PTHR43188">
    <property type="entry name" value="ACYL-COENZYME A OXIDASE"/>
    <property type="match status" value="1"/>
</dbReference>